<keyword evidence="1" id="KW-0732">Signal</keyword>
<comment type="caution">
    <text evidence="2">The sequence shown here is derived from an EMBL/GenBank/DDBJ whole genome shotgun (WGS) entry which is preliminary data.</text>
</comment>
<dbReference type="EMBL" id="JAACLJ010000004">
    <property type="protein sequence ID" value="KAF4587768.1"/>
    <property type="molecule type" value="Genomic_DNA"/>
</dbReference>
<dbReference type="OrthoDB" id="4950117at2759"/>
<keyword evidence="3" id="KW-1185">Reference proteome</keyword>
<reference evidence="2 3" key="1">
    <citation type="journal article" date="2020" name="G3 (Bethesda)">
        <title>Genetic Underpinnings of Host Manipulation by Ophiocordyceps as Revealed by Comparative Transcriptomics.</title>
        <authorList>
            <person name="Will I."/>
            <person name="Das B."/>
            <person name="Trinh T."/>
            <person name="Brachmann A."/>
            <person name="Ohm R.A."/>
            <person name="de Bekker C."/>
        </authorList>
    </citation>
    <scope>NUCLEOTIDE SEQUENCE [LARGE SCALE GENOMIC DNA]</scope>
    <source>
        <strain evidence="2 3">EC05</strain>
    </source>
</reference>
<dbReference type="AlphaFoldDB" id="A0A8H4VDT2"/>
<feature type="chain" id="PRO_5033986201" description="Extracellular membrane protein CFEM domain-containing protein" evidence="1">
    <location>
        <begin position="23"/>
        <end position="82"/>
    </location>
</feature>
<name>A0A8H4VDT2_9HYPO</name>
<sequence length="82" mass="7929">MLLLSGLTTLAAALLASSPAAALPQTSPTATCCCCNPGTSPAEARIVCSPKPASDGCFCALVVCPEGTKTVYSGATAAPAAN</sequence>
<evidence type="ECO:0000313" key="3">
    <source>
        <dbReference type="Proteomes" id="UP000562929"/>
    </source>
</evidence>
<dbReference type="Proteomes" id="UP000562929">
    <property type="component" value="Unassembled WGS sequence"/>
</dbReference>
<evidence type="ECO:0000256" key="1">
    <source>
        <dbReference type="SAM" id="SignalP"/>
    </source>
</evidence>
<protein>
    <recommendedName>
        <fullName evidence="4">Extracellular membrane protein CFEM domain-containing protein</fullName>
    </recommendedName>
</protein>
<organism evidence="2 3">
    <name type="scientific">Ophiocordyceps camponoti-floridani</name>
    <dbReference type="NCBI Taxonomy" id="2030778"/>
    <lineage>
        <taxon>Eukaryota</taxon>
        <taxon>Fungi</taxon>
        <taxon>Dikarya</taxon>
        <taxon>Ascomycota</taxon>
        <taxon>Pezizomycotina</taxon>
        <taxon>Sordariomycetes</taxon>
        <taxon>Hypocreomycetidae</taxon>
        <taxon>Hypocreales</taxon>
        <taxon>Ophiocordycipitaceae</taxon>
        <taxon>Ophiocordyceps</taxon>
    </lineage>
</organism>
<evidence type="ECO:0000313" key="2">
    <source>
        <dbReference type="EMBL" id="KAF4587768.1"/>
    </source>
</evidence>
<proteinExistence type="predicted"/>
<gene>
    <name evidence="2" type="ORF">GQ602_004461</name>
</gene>
<feature type="signal peptide" evidence="1">
    <location>
        <begin position="1"/>
        <end position="22"/>
    </location>
</feature>
<accession>A0A8H4VDT2</accession>
<evidence type="ECO:0008006" key="4">
    <source>
        <dbReference type="Google" id="ProtNLM"/>
    </source>
</evidence>